<dbReference type="Proteomes" id="UP000886829">
    <property type="component" value="Unassembled WGS sequence"/>
</dbReference>
<dbReference type="Pfam" id="PF03544">
    <property type="entry name" value="TonB_C"/>
    <property type="match status" value="1"/>
</dbReference>
<protein>
    <submittedName>
        <fullName evidence="12">Energy transducer TonB</fullName>
    </submittedName>
</protein>
<evidence type="ECO:0000256" key="3">
    <source>
        <dbReference type="ARBA" id="ARBA00022448"/>
    </source>
</evidence>
<evidence type="ECO:0000256" key="2">
    <source>
        <dbReference type="ARBA" id="ARBA00006555"/>
    </source>
</evidence>
<dbReference type="EMBL" id="DXEV01000114">
    <property type="protein sequence ID" value="HIX57001.1"/>
    <property type="molecule type" value="Genomic_DNA"/>
</dbReference>
<comment type="subcellular location">
    <subcellularLocation>
        <location evidence="1">Cell inner membrane</location>
        <topology evidence="1">Single-pass membrane protein</topology>
        <orientation evidence="1">Periplasmic side</orientation>
    </subcellularLocation>
</comment>
<comment type="similarity">
    <text evidence="2">Belongs to the TonB family.</text>
</comment>
<keyword evidence="9" id="KW-0472">Membrane</keyword>
<feature type="domain" description="TonB C-terminal" evidence="11">
    <location>
        <begin position="220"/>
        <end position="307"/>
    </location>
</feature>
<dbReference type="GO" id="GO:0031992">
    <property type="term" value="F:energy transducer activity"/>
    <property type="evidence" value="ECO:0007669"/>
    <property type="project" value="TreeGrafter"/>
</dbReference>
<sequence>MTITASISARPNALSTNANVSASTSAIPALPRSAFKPALTLSLCLYGALALGAYQLLAKPQAEVTPLSLGSATIDLDLGQFGEHAVTPPAPEPAPEPEQKITPESEPEPTPPKPEPEPEPEPVIPEPQVQPQPQEQFAPPAPQVKPRERQHRPREARPHREHHRPQRHQRPQQQRANTHKQQAQTAAPSTATQTTTKATSPKSSAGSANRVLILGKDQHPVLLRIKRAIDQDLLYPRQARMMRMEGIAVVQFTYTTNRQLRNIRLLKGTGHSVLDQAAIQSIQRAAAAFPKVEHNFTLRLPIRFNLR</sequence>
<evidence type="ECO:0000256" key="1">
    <source>
        <dbReference type="ARBA" id="ARBA00004383"/>
    </source>
</evidence>
<dbReference type="InterPro" id="IPR006260">
    <property type="entry name" value="TonB/TolA_C"/>
</dbReference>
<dbReference type="NCBIfam" id="TIGR01352">
    <property type="entry name" value="tonB_Cterm"/>
    <property type="match status" value="1"/>
</dbReference>
<keyword evidence="4" id="KW-1003">Cell membrane</keyword>
<reference evidence="12" key="2">
    <citation type="submission" date="2021-04" db="EMBL/GenBank/DDBJ databases">
        <authorList>
            <person name="Gilroy R."/>
        </authorList>
    </citation>
    <scope>NUCLEOTIDE SEQUENCE</scope>
    <source>
        <strain evidence="12">USASDec5-558</strain>
    </source>
</reference>
<dbReference type="Gene3D" id="3.30.1150.10">
    <property type="match status" value="1"/>
</dbReference>
<feature type="compositionally biased region" description="Pro residues" evidence="10">
    <location>
        <begin position="121"/>
        <end position="130"/>
    </location>
</feature>
<dbReference type="SUPFAM" id="SSF74653">
    <property type="entry name" value="TolA/TonB C-terminal domain"/>
    <property type="match status" value="1"/>
</dbReference>
<proteinExistence type="inferred from homology"/>
<evidence type="ECO:0000256" key="7">
    <source>
        <dbReference type="ARBA" id="ARBA00022927"/>
    </source>
</evidence>
<dbReference type="GO" id="GO:0055085">
    <property type="term" value="P:transmembrane transport"/>
    <property type="evidence" value="ECO:0007669"/>
    <property type="project" value="InterPro"/>
</dbReference>
<dbReference type="GO" id="GO:0098797">
    <property type="term" value="C:plasma membrane protein complex"/>
    <property type="evidence" value="ECO:0007669"/>
    <property type="project" value="TreeGrafter"/>
</dbReference>
<evidence type="ECO:0000256" key="6">
    <source>
        <dbReference type="ARBA" id="ARBA00022692"/>
    </source>
</evidence>
<organism evidence="12 13">
    <name type="scientific">Candidatus Anaerobiospirillum pullistercoris</name>
    <dbReference type="NCBI Taxonomy" id="2838452"/>
    <lineage>
        <taxon>Bacteria</taxon>
        <taxon>Pseudomonadati</taxon>
        <taxon>Pseudomonadota</taxon>
        <taxon>Gammaproteobacteria</taxon>
        <taxon>Aeromonadales</taxon>
        <taxon>Succinivibrionaceae</taxon>
        <taxon>Anaerobiospirillum</taxon>
    </lineage>
</organism>
<evidence type="ECO:0000256" key="5">
    <source>
        <dbReference type="ARBA" id="ARBA00022519"/>
    </source>
</evidence>
<dbReference type="PANTHER" id="PTHR33446">
    <property type="entry name" value="PROTEIN TONB-RELATED"/>
    <property type="match status" value="1"/>
</dbReference>
<keyword evidence="6" id="KW-0812">Transmembrane</keyword>
<evidence type="ECO:0000256" key="8">
    <source>
        <dbReference type="ARBA" id="ARBA00022989"/>
    </source>
</evidence>
<comment type="caution">
    <text evidence="12">The sequence shown here is derived from an EMBL/GenBank/DDBJ whole genome shotgun (WGS) entry which is preliminary data.</text>
</comment>
<feature type="compositionally biased region" description="Low complexity" evidence="10">
    <location>
        <begin position="171"/>
        <end position="205"/>
    </location>
</feature>
<accession>A0A9D1WD53</accession>
<evidence type="ECO:0000256" key="10">
    <source>
        <dbReference type="SAM" id="MobiDB-lite"/>
    </source>
</evidence>
<dbReference type="AlphaFoldDB" id="A0A9D1WD53"/>
<evidence type="ECO:0000313" key="13">
    <source>
        <dbReference type="Proteomes" id="UP000886829"/>
    </source>
</evidence>
<dbReference type="GO" id="GO:0015031">
    <property type="term" value="P:protein transport"/>
    <property type="evidence" value="ECO:0007669"/>
    <property type="project" value="UniProtKB-KW"/>
</dbReference>
<evidence type="ECO:0000259" key="11">
    <source>
        <dbReference type="PROSITE" id="PS52015"/>
    </source>
</evidence>
<dbReference type="InterPro" id="IPR037682">
    <property type="entry name" value="TonB_C"/>
</dbReference>
<gene>
    <name evidence="12" type="ORF">H9850_05975</name>
</gene>
<feature type="region of interest" description="Disordered" evidence="10">
    <location>
        <begin position="82"/>
        <end position="206"/>
    </location>
</feature>
<feature type="compositionally biased region" description="Basic residues" evidence="10">
    <location>
        <begin position="159"/>
        <end position="170"/>
    </location>
</feature>
<keyword evidence="8" id="KW-1133">Transmembrane helix</keyword>
<reference evidence="12" key="1">
    <citation type="journal article" date="2021" name="PeerJ">
        <title>Extensive microbial diversity within the chicken gut microbiome revealed by metagenomics and culture.</title>
        <authorList>
            <person name="Gilroy R."/>
            <person name="Ravi A."/>
            <person name="Getino M."/>
            <person name="Pursley I."/>
            <person name="Horton D.L."/>
            <person name="Alikhan N.F."/>
            <person name="Baker D."/>
            <person name="Gharbi K."/>
            <person name="Hall N."/>
            <person name="Watson M."/>
            <person name="Adriaenssens E.M."/>
            <person name="Foster-Nyarko E."/>
            <person name="Jarju S."/>
            <person name="Secka A."/>
            <person name="Antonio M."/>
            <person name="Oren A."/>
            <person name="Chaudhuri R.R."/>
            <person name="La Ragione R."/>
            <person name="Hildebrand F."/>
            <person name="Pallen M.J."/>
        </authorList>
    </citation>
    <scope>NUCLEOTIDE SEQUENCE</scope>
    <source>
        <strain evidence="12">USASDec5-558</strain>
    </source>
</reference>
<evidence type="ECO:0000256" key="4">
    <source>
        <dbReference type="ARBA" id="ARBA00022475"/>
    </source>
</evidence>
<name>A0A9D1WD53_9GAMM</name>
<dbReference type="PROSITE" id="PS52015">
    <property type="entry name" value="TONB_CTD"/>
    <property type="match status" value="1"/>
</dbReference>
<dbReference type="PANTHER" id="PTHR33446:SF2">
    <property type="entry name" value="PROTEIN TONB"/>
    <property type="match status" value="1"/>
</dbReference>
<dbReference type="InterPro" id="IPR051045">
    <property type="entry name" value="TonB-dependent_transducer"/>
</dbReference>
<evidence type="ECO:0000256" key="9">
    <source>
        <dbReference type="ARBA" id="ARBA00023136"/>
    </source>
</evidence>
<keyword evidence="7" id="KW-0653">Protein transport</keyword>
<keyword evidence="3" id="KW-0813">Transport</keyword>
<keyword evidence="5" id="KW-0997">Cell inner membrane</keyword>
<evidence type="ECO:0000313" key="12">
    <source>
        <dbReference type="EMBL" id="HIX57001.1"/>
    </source>
</evidence>